<keyword evidence="2" id="KW-1185">Reference proteome</keyword>
<dbReference type="Proteomes" id="UP001151760">
    <property type="component" value="Unassembled WGS sequence"/>
</dbReference>
<protein>
    <submittedName>
        <fullName evidence="1">Uncharacterized protein</fullName>
    </submittedName>
</protein>
<comment type="caution">
    <text evidence="1">The sequence shown here is derived from an EMBL/GenBank/DDBJ whole genome shotgun (WGS) entry which is preliminary data.</text>
</comment>
<organism evidence="1 2">
    <name type="scientific">Tanacetum coccineum</name>
    <dbReference type="NCBI Taxonomy" id="301880"/>
    <lineage>
        <taxon>Eukaryota</taxon>
        <taxon>Viridiplantae</taxon>
        <taxon>Streptophyta</taxon>
        <taxon>Embryophyta</taxon>
        <taxon>Tracheophyta</taxon>
        <taxon>Spermatophyta</taxon>
        <taxon>Magnoliopsida</taxon>
        <taxon>eudicotyledons</taxon>
        <taxon>Gunneridae</taxon>
        <taxon>Pentapetalae</taxon>
        <taxon>asterids</taxon>
        <taxon>campanulids</taxon>
        <taxon>Asterales</taxon>
        <taxon>Asteraceae</taxon>
        <taxon>Asteroideae</taxon>
        <taxon>Anthemideae</taxon>
        <taxon>Anthemidinae</taxon>
        <taxon>Tanacetum</taxon>
    </lineage>
</organism>
<reference evidence="1" key="2">
    <citation type="submission" date="2022-01" db="EMBL/GenBank/DDBJ databases">
        <authorList>
            <person name="Yamashiro T."/>
            <person name="Shiraishi A."/>
            <person name="Satake H."/>
            <person name="Nakayama K."/>
        </authorList>
    </citation>
    <scope>NUCLEOTIDE SEQUENCE</scope>
</reference>
<accession>A0ABQ5BBA2</accession>
<dbReference type="EMBL" id="BQNB010013013">
    <property type="protein sequence ID" value="GJT10773.1"/>
    <property type="molecule type" value="Genomic_DNA"/>
</dbReference>
<gene>
    <name evidence="1" type="ORF">Tco_0857815</name>
</gene>
<sequence length="190" mass="22020">MNGHLKAHRDFQQVMDDSMSKLRETFQTWLQQRQEQVVNLILILPSLRNVGRFPFAMMIQQRTTILLRKNDRFDTESYLLESLLNRDTLMASSPKIDSLFDEFAGELITICPRIVNREHESDDYRRRKGDDNSTVSLPDVPNIYVATRIGDSTIDVVEDIPVDVPNILPTHPALHMDFDFIPSHMIIEPI</sequence>
<proteinExistence type="predicted"/>
<evidence type="ECO:0000313" key="1">
    <source>
        <dbReference type="EMBL" id="GJT10773.1"/>
    </source>
</evidence>
<reference evidence="1" key="1">
    <citation type="journal article" date="2022" name="Int. J. Mol. Sci.">
        <title>Draft Genome of Tanacetum Coccineum: Genomic Comparison of Closely Related Tanacetum-Family Plants.</title>
        <authorList>
            <person name="Yamashiro T."/>
            <person name="Shiraishi A."/>
            <person name="Nakayama K."/>
            <person name="Satake H."/>
        </authorList>
    </citation>
    <scope>NUCLEOTIDE SEQUENCE</scope>
</reference>
<evidence type="ECO:0000313" key="2">
    <source>
        <dbReference type="Proteomes" id="UP001151760"/>
    </source>
</evidence>
<name>A0ABQ5BBA2_9ASTR</name>